<keyword evidence="8" id="KW-1185">Reference proteome</keyword>
<reference evidence="7" key="1">
    <citation type="submission" date="2021-04" db="EMBL/GenBank/DDBJ databases">
        <authorList>
            <person name="Tunstrom K."/>
        </authorList>
    </citation>
    <scope>NUCLEOTIDE SEQUENCE</scope>
</reference>
<dbReference type="GO" id="GO:0005886">
    <property type="term" value="C:plasma membrane"/>
    <property type="evidence" value="ECO:0007669"/>
    <property type="project" value="UniProtKB-SubCell"/>
</dbReference>
<feature type="domain" description="PpiC" evidence="6">
    <location>
        <begin position="219"/>
        <end position="343"/>
    </location>
</feature>
<evidence type="ECO:0000313" key="7">
    <source>
        <dbReference type="EMBL" id="CAG5057292.1"/>
    </source>
</evidence>
<dbReference type="Pfam" id="PF13624">
    <property type="entry name" value="SurA_N_3"/>
    <property type="match status" value="1"/>
</dbReference>
<evidence type="ECO:0000256" key="4">
    <source>
        <dbReference type="ARBA" id="ARBA00023186"/>
    </source>
</evidence>
<accession>A0A8S3Y8N1</accession>
<keyword evidence="3" id="KW-0472">Membrane</keyword>
<evidence type="ECO:0000259" key="6">
    <source>
        <dbReference type="PROSITE" id="PS50198"/>
    </source>
</evidence>
<dbReference type="PROSITE" id="PS50198">
    <property type="entry name" value="PPIC_PPIASE_2"/>
    <property type="match status" value="1"/>
</dbReference>
<evidence type="ECO:0000256" key="1">
    <source>
        <dbReference type="ARBA" id="ARBA00004236"/>
    </source>
</evidence>
<evidence type="ECO:0000313" key="8">
    <source>
        <dbReference type="Proteomes" id="UP000691718"/>
    </source>
</evidence>
<dbReference type="InterPro" id="IPR052029">
    <property type="entry name" value="PpiD_chaperone"/>
</dbReference>
<comment type="caution">
    <text evidence="7">The sequence shown here is derived from an EMBL/GenBank/DDBJ whole genome shotgun (WGS) entry which is preliminary data.</text>
</comment>
<keyword evidence="5" id="KW-0697">Rotamase</keyword>
<keyword evidence="2" id="KW-1003">Cell membrane</keyword>
<dbReference type="PANTHER" id="PTHR47529:SF1">
    <property type="entry name" value="PERIPLASMIC CHAPERONE PPID"/>
    <property type="match status" value="1"/>
</dbReference>
<organism evidence="7 8">
    <name type="scientific">Parnassius apollo</name>
    <name type="common">Apollo butterfly</name>
    <name type="synonym">Papilio apollo</name>
    <dbReference type="NCBI Taxonomy" id="110799"/>
    <lineage>
        <taxon>Eukaryota</taxon>
        <taxon>Metazoa</taxon>
        <taxon>Ecdysozoa</taxon>
        <taxon>Arthropoda</taxon>
        <taxon>Hexapoda</taxon>
        <taxon>Insecta</taxon>
        <taxon>Pterygota</taxon>
        <taxon>Neoptera</taxon>
        <taxon>Endopterygota</taxon>
        <taxon>Lepidoptera</taxon>
        <taxon>Glossata</taxon>
        <taxon>Ditrysia</taxon>
        <taxon>Papilionoidea</taxon>
        <taxon>Papilionidae</taxon>
        <taxon>Parnassiinae</taxon>
        <taxon>Parnassini</taxon>
        <taxon>Parnassius</taxon>
        <taxon>Parnassius</taxon>
    </lineage>
</organism>
<dbReference type="OrthoDB" id="8114429at2759"/>
<keyword evidence="5" id="KW-0413">Isomerase</keyword>
<comment type="subcellular location">
    <subcellularLocation>
        <location evidence="1">Cell membrane</location>
    </subcellularLocation>
</comment>
<name>A0A8S3Y8N1_PARAO</name>
<dbReference type="EMBL" id="CAJQZP010001624">
    <property type="protein sequence ID" value="CAG5057292.1"/>
    <property type="molecule type" value="Genomic_DNA"/>
</dbReference>
<keyword evidence="4" id="KW-0143">Chaperone</keyword>
<dbReference type="Proteomes" id="UP000691718">
    <property type="component" value="Unassembled WGS sequence"/>
</dbReference>
<evidence type="ECO:0000256" key="3">
    <source>
        <dbReference type="ARBA" id="ARBA00023136"/>
    </source>
</evidence>
<dbReference type="Pfam" id="PF00639">
    <property type="entry name" value="Rotamase"/>
    <property type="match status" value="1"/>
</dbReference>
<dbReference type="AlphaFoldDB" id="A0A8S3Y8N1"/>
<dbReference type="InterPro" id="IPR000297">
    <property type="entry name" value="PPIase_PpiC"/>
</dbReference>
<dbReference type="PANTHER" id="PTHR47529">
    <property type="entry name" value="PEPTIDYL-PROLYL CIS-TRANS ISOMERASE D"/>
    <property type="match status" value="1"/>
</dbReference>
<proteinExistence type="predicted"/>
<dbReference type="GO" id="GO:0003755">
    <property type="term" value="F:peptidyl-prolyl cis-trans isomerase activity"/>
    <property type="evidence" value="ECO:0007669"/>
    <property type="project" value="UniProtKB-KW"/>
</dbReference>
<protein>
    <submittedName>
        <fullName evidence="7">(apollo) hypothetical protein</fullName>
    </submittedName>
</protein>
<sequence>MNVKIFFTKAVVVLLACLLVFMGIGNLLSGYDVKEEVARVGKEVITSDEYKSLYQNYEKQISGSDASREQVKKLKYDLLNALIEQKLLFNLISELGLKVGEESIKNHIKNTEYFQNDKGEFDKNKFHETLNDLHMTEKEYIAKLEKVLPAMMFMTSLFKDNYPVTFGERVDEQIYKSRYQTRVVDIIKITEDAVTNIPEPDDQALLDLYERNKSHFYYPEYRTAQYISLGQKYFEDQIKISDEEIDGIIEQQELKDQRDVFNVIFSTKEEAETARRIFEEGKTSFEQIVREFGKAKLKETRVNNITKDFLPEDMREKVFALKVGEVSEVLASSFGWHIIKVESTHQISDEDLVDLKKDIKSVLTNQKFFERVNDFINQVNYKIYNGSEIEEILSEYNLPIQTIGPVDASGKDQSGNNVGDSSDFIYFIFSREKDQKGYFKGVGDAVVSVKIIDIVPPKLQSFEEGRALAVELWCSELIKERMFKIGQEVAVQLREKTDLEEIQGVELVKVQQMQRNEVDQQNYPFSFVEEIFNMKTTGSVTDPIQYNNEIIIGVLKEMHSSNGKLNTLDNGKRAMISLKEQLISYLESKYKVEVNHAILDDI</sequence>
<evidence type="ECO:0000256" key="5">
    <source>
        <dbReference type="PROSITE-ProRule" id="PRU00278"/>
    </source>
</evidence>
<gene>
    <name evidence="7" type="ORF">PAPOLLO_LOCUS27107</name>
</gene>
<evidence type="ECO:0000256" key="2">
    <source>
        <dbReference type="ARBA" id="ARBA00022475"/>
    </source>
</evidence>